<dbReference type="EMBL" id="MTEJ01000098">
    <property type="protein sequence ID" value="OQX11033.1"/>
    <property type="molecule type" value="Genomic_DNA"/>
</dbReference>
<sequence>MIHSAQNIDPVSRDLNNYLAAQDQHDIKMERFQAVANREFGEMNYLDIIEYGNNYSDLEFLFDFVIAGKIEEAKSALSNFFETVKDAYIENRSKELEQEEEKERQDDEYINSFEKYDGLF</sequence>
<comment type="caution">
    <text evidence="1">The sequence shown here is derived from an EMBL/GenBank/DDBJ whole genome shotgun (WGS) entry which is preliminary data.</text>
</comment>
<dbReference type="AlphaFoldDB" id="A0A1Y1QQD9"/>
<name>A0A1Y1QQD9_9GAMM</name>
<evidence type="ECO:0000313" key="2">
    <source>
        <dbReference type="Proteomes" id="UP000192491"/>
    </source>
</evidence>
<gene>
    <name evidence="1" type="ORF">BWK73_18790</name>
</gene>
<protein>
    <submittedName>
        <fullName evidence="1">Uncharacterized protein</fullName>
    </submittedName>
</protein>
<accession>A0A1Y1QQD9</accession>
<organism evidence="1 2">
    <name type="scientific">Thiothrix lacustris</name>
    <dbReference type="NCBI Taxonomy" id="525917"/>
    <lineage>
        <taxon>Bacteria</taxon>
        <taxon>Pseudomonadati</taxon>
        <taxon>Pseudomonadota</taxon>
        <taxon>Gammaproteobacteria</taxon>
        <taxon>Thiotrichales</taxon>
        <taxon>Thiotrichaceae</taxon>
        <taxon>Thiothrix</taxon>
    </lineage>
</organism>
<proteinExistence type="predicted"/>
<evidence type="ECO:0000313" key="1">
    <source>
        <dbReference type="EMBL" id="OQX11033.1"/>
    </source>
</evidence>
<dbReference type="Proteomes" id="UP000192491">
    <property type="component" value="Unassembled WGS sequence"/>
</dbReference>
<reference evidence="1 2" key="1">
    <citation type="submission" date="2017-01" db="EMBL/GenBank/DDBJ databases">
        <title>Novel large sulfur bacteria in the metagenomes of groundwater-fed chemosynthetic microbial mats in the Lake Huron basin.</title>
        <authorList>
            <person name="Sharrar A.M."/>
            <person name="Flood B.E."/>
            <person name="Bailey J.V."/>
            <person name="Jones D.S."/>
            <person name="Biddanda B."/>
            <person name="Ruberg S.A."/>
            <person name="Marcus D.N."/>
            <person name="Dick G.J."/>
        </authorList>
    </citation>
    <scope>NUCLEOTIDE SEQUENCE [LARGE SCALE GENOMIC DNA]</scope>
    <source>
        <strain evidence="1">A8</strain>
    </source>
</reference>